<dbReference type="InterPro" id="IPR006685">
    <property type="entry name" value="MscS_channel_2nd"/>
</dbReference>
<keyword evidence="14" id="KW-1185">Reference proteome</keyword>
<dbReference type="InterPro" id="IPR049278">
    <property type="entry name" value="MS_channel_C"/>
</dbReference>
<dbReference type="SUPFAM" id="SSF82861">
    <property type="entry name" value="Mechanosensitive channel protein MscS (YggB), transmembrane region"/>
    <property type="match status" value="1"/>
</dbReference>
<dbReference type="InterPro" id="IPR010920">
    <property type="entry name" value="LSM_dom_sf"/>
</dbReference>
<proteinExistence type="inferred from homology"/>
<sequence>MFPTSRFRSLVLALLLAIQPLVLAHGITPVFAQDSPLARDEVVERANTQIAEAEKALDVLQGQVEARKSDEAALIDINVKADELIQQLLSISVDLRPRFNDVKARLAQLGEPPAQGQPAEASSVTEERARLNAVRLEINALTGRAEDLSIRASNLSNSVTDLRRQLFTERLFEHTEISGAVINEALGAFSTEVSDLTRTVSSWFSFIWKFKRVPLGTAVMLSLSLALVLAAVEYRLFGSLIRRDPDEPNPAYMSRFSVAFWSTILPAMALGAFLIASFFFLDTFNVLRSDIAPIAAALFGFIGLVYFVAMLGRAVLAPKAPSWRLVRLSNKGARDLNFAVLSMAIVNGFDYVLGTISETINSPVVLTVLKSFVSSVVVGLIIFVVSFLRPVLSENGDPATRGRSWPKVVAVTLRLIGAGLIFLSAIGYVGLSRFLATQIVVTGAVAATMYIGILSGKAISARNKFGETRVGKYLGTRFAMKPVALDQAGIAAGLLIYAFALSIGLPLILMSWGFQLRDLQMWAVNVFTEIHIGTIRISIFGIMGGILLFSLGLAVTRWLQKWLDGNVMARSHVDAGVRNSVKTGVGYLGTGIAGLIGISAAGIDLSSLALVAGALSLGIGFGLQNIVSNFVSGLILLAERPFKVGDWVATGTTEGFVRRISVRATEIETFQRQSIIVPNSELINAPVGNWTHRNTLGRVEVPVSVSYDSDPRRVLDVLKEIALSNSGLLRNPEPVALFSGFGESSLDFELRGFVGDVLGGLAVRNELRLAIFERFRAEGIQMPYPHREVRLHLDEEARRILSGDMDRSPPKNAADLREPPDDDKILP</sequence>
<evidence type="ECO:0000256" key="1">
    <source>
        <dbReference type="ARBA" id="ARBA00004651"/>
    </source>
</evidence>
<dbReference type="GO" id="GO:0005886">
    <property type="term" value="C:plasma membrane"/>
    <property type="evidence" value="ECO:0007669"/>
    <property type="project" value="UniProtKB-SubCell"/>
</dbReference>
<keyword evidence="3" id="KW-1003">Cell membrane</keyword>
<dbReference type="SUPFAM" id="SSF50182">
    <property type="entry name" value="Sm-like ribonucleoproteins"/>
    <property type="match status" value="1"/>
</dbReference>
<feature type="transmembrane region" description="Helical" evidence="9">
    <location>
        <begin position="580"/>
        <end position="603"/>
    </location>
</feature>
<dbReference type="InterPro" id="IPR023408">
    <property type="entry name" value="MscS_beta-dom_sf"/>
</dbReference>
<feature type="transmembrane region" description="Helical" evidence="9">
    <location>
        <begin position="293"/>
        <end position="316"/>
    </location>
</feature>
<dbReference type="Pfam" id="PF00924">
    <property type="entry name" value="MS_channel_2nd"/>
    <property type="match status" value="1"/>
</dbReference>
<dbReference type="EMBL" id="BJZP01000001">
    <property type="protein sequence ID" value="GEO83078.1"/>
    <property type="molecule type" value="Genomic_DNA"/>
</dbReference>
<dbReference type="GO" id="GO:0008381">
    <property type="term" value="F:mechanosensitive monoatomic ion channel activity"/>
    <property type="evidence" value="ECO:0007669"/>
    <property type="project" value="UniProtKB-ARBA"/>
</dbReference>
<dbReference type="Proteomes" id="UP000321717">
    <property type="component" value="Unassembled WGS sequence"/>
</dbReference>
<evidence type="ECO:0000256" key="6">
    <source>
        <dbReference type="ARBA" id="ARBA00023136"/>
    </source>
</evidence>
<reference evidence="13 14" key="1">
    <citation type="submission" date="2019-07" db="EMBL/GenBank/DDBJ databases">
        <title>Whole genome shotgun sequence of Rhizobium naphthalenivorans NBRC 107585.</title>
        <authorList>
            <person name="Hosoyama A."/>
            <person name="Uohara A."/>
            <person name="Ohji S."/>
            <person name="Ichikawa N."/>
        </authorList>
    </citation>
    <scope>NUCLEOTIDE SEQUENCE [LARGE SCALE GENOMIC DNA]</scope>
    <source>
        <strain evidence="13 14">NBRC 107585</strain>
    </source>
</reference>
<keyword evidence="10" id="KW-0732">Signal</keyword>
<feature type="coiled-coil region" evidence="7">
    <location>
        <begin position="43"/>
        <end position="70"/>
    </location>
</feature>
<dbReference type="AlphaFoldDB" id="A0A512HCA2"/>
<dbReference type="Gene3D" id="2.30.30.60">
    <property type="match status" value="1"/>
</dbReference>
<feature type="transmembrane region" description="Helical" evidence="9">
    <location>
        <begin position="215"/>
        <end position="237"/>
    </location>
</feature>
<feature type="transmembrane region" description="Helical" evidence="9">
    <location>
        <begin position="609"/>
        <end position="637"/>
    </location>
</feature>
<evidence type="ECO:0000256" key="10">
    <source>
        <dbReference type="SAM" id="SignalP"/>
    </source>
</evidence>
<evidence type="ECO:0000313" key="13">
    <source>
        <dbReference type="EMBL" id="GEO83078.1"/>
    </source>
</evidence>
<dbReference type="PROSITE" id="PS01246">
    <property type="entry name" value="UPF0003"/>
    <property type="match status" value="1"/>
</dbReference>
<feature type="region of interest" description="Disordered" evidence="8">
    <location>
        <begin position="801"/>
        <end position="827"/>
    </location>
</feature>
<evidence type="ECO:0000259" key="12">
    <source>
        <dbReference type="Pfam" id="PF21082"/>
    </source>
</evidence>
<dbReference type="Pfam" id="PF21082">
    <property type="entry name" value="MS_channel_3rd"/>
    <property type="match status" value="1"/>
</dbReference>
<protein>
    <submittedName>
        <fullName evidence="13">Cation transporter</fullName>
    </submittedName>
</protein>
<evidence type="ECO:0000256" key="7">
    <source>
        <dbReference type="SAM" id="Coils"/>
    </source>
</evidence>
<feature type="transmembrane region" description="Helical" evidence="9">
    <location>
        <begin position="534"/>
        <end position="559"/>
    </location>
</feature>
<feature type="transmembrane region" description="Helical" evidence="9">
    <location>
        <begin position="408"/>
        <end position="429"/>
    </location>
</feature>
<dbReference type="SUPFAM" id="SSF82689">
    <property type="entry name" value="Mechanosensitive channel protein MscS (YggB), C-terminal domain"/>
    <property type="match status" value="1"/>
</dbReference>
<gene>
    <name evidence="13" type="ORF">RNA01_00100</name>
</gene>
<comment type="caution">
    <text evidence="13">The sequence shown here is derived from an EMBL/GenBank/DDBJ whole genome shotgun (WGS) entry which is preliminary data.</text>
</comment>
<feature type="chain" id="PRO_5021730505" evidence="10">
    <location>
        <begin position="25"/>
        <end position="827"/>
    </location>
</feature>
<evidence type="ECO:0000256" key="9">
    <source>
        <dbReference type="SAM" id="Phobius"/>
    </source>
</evidence>
<keyword evidence="5 9" id="KW-1133">Transmembrane helix</keyword>
<keyword evidence="7" id="KW-0175">Coiled coil</keyword>
<evidence type="ECO:0000256" key="4">
    <source>
        <dbReference type="ARBA" id="ARBA00022692"/>
    </source>
</evidence>
<feature type="transmembrane region" description="Helical" evidence="9">
    <location>
        <begin position="368"/>
        <end position="388"/>
    </location>
</feature>
<accession>A0A512HCA2</accession>
<organism evidence="13 14">
    <name type="scientific">Ciceribacter naphthalenivorans</name>
    <dbReference type="NCBI Taxonomy" id="1118451"/>
    <lineage>
        <taxon>Bacteria</taxon>
        <taxon>Pseudomonadati</taxon>
        <taxon>Pseudomonadota</taxon>
        <taxon>Alphaproteobacteria</taxon>
        <taxon>Hyphomicrobiales</taxon>
        <taxon>Rhizobiaceae</taxon>
        <taxon>Ciceribacter</taxon>
    </lineage>
</organism>
<dbReference type="Gene3D" id="3.30.70.100">
    <property type="match status" value="1"/>
</dbReference>
<evidence type="ECO:0000256" key="5">
    <source>
        <dbReference type="ARBA" id="ARBA00022989"/>
    </source>
</evidence>
<keyword evidence="4 9" id="KW-0812">Transmembrane</keyword>
<dbReference type="Gene3D" id="1.10.287.1260">
    <property type="match status" value="1"/>
</dbReference>
<evidence type="ECO:0000259" key="11">
    <source>
        <dbReference type="Pfam" id="PF00924"/>
    </source>
</evidence>
<dbReference type="InterPro" id="IPR006686">
    <property type="entry name" value="MscS_channel_CS"/>
</dbReference>
<feature type="transmembrane region" description="Helical" evidence="9">
    <location>
        <begin position="490"/>
        <end position="514"/>
    </location>
</feature>
<feature type="transmembrane region" description="Helical" evidence="9">
    <location>
        <begin position="258"/>
        <end position="281"/>
    </location>
</feature>
<name>A0A512HCA2_9HYPH</name>
<feature type="transmembrane region" description="Helical" evidence="9">
    <location>
        <begin position="336"/>
        <end position="356"/>
    </location>
</feature>
<comment type="subcellular location">
    <subcellularLocation>
        <location evidence="1">Cell membrane</location>
        <topology evidence="1">Multi-pass membrane protein</topology>
    </subcellularLocation>
</comment>
<dbReference type="PANTHER" id="PTHR30347:SF1">
    <property type="entry name" value="MECHANOSENSITIVE CHANNEL MSCK"/>
    <property type="match status" value="1"/>
</dbReference>
<dbReference type="InterPro" id="IPR011066">
    <property type="entry name" value="MscS_channel_C_sf"/>
</dbReference>
<feature type="domain" description="Mechanosensitive ion channel MscS" evidence="11">
    <location>
        <begin position="625"/>
        <end position="692"/>
    </location>
</feature>
<feature type="signal peptide" evidence="10">
    <location>
        <begin position="1"/>
        <end position="24"/>
    </location>
</feature>
<keyword evidence="6 9" id="KW-0472">Membrane</keyword>
<dbReference type="InterPro" id="IPR052702">
    <property type="entry name" value="MscS-like_channel"/>
</dbReference>
<feature type="transmembrane region" description="Helical" evidence="9">
    <location>
        <begin position="435"/>
        <end position="454"/>
    </location>
</feature>
<evidence type="ECO:0000313" key="14">
    <source>
        <dbReference type="Proteomes" id="UP000321717"/>
    </source>
</evidence>
<comment type="similarity">
    <text evidence="2">Belongs to the MscS (TC 1.A.23) family.</text>
</comment>
<evidence type="ECO:0000256" key="8">
    <source>
        <dbReference type="SAM" id="MobiDB-lite"/>
    </source>
</evidence>
<evidence type="ECO:0000256" key="3">
    <source>
        <dbReference type="ARBA" id="ARBA00022475"/>
    </source>
</evidence>
<feature type="domain" description="Mechanosensitive ion channel MscS C-terminal" evidence="12">
    <location>
        <begin position="699"/>
        <end position="782"/>
    </location>
</feature>
<evidence type="ECO:0000256" key="2">
    <source>
        <dbReference type="ARBA" id="ARBA00008017"/>
    </source>
</evidence>
<dbReference type="PANTHER" id="PTHR30347">
    <property type="entry name" value="POTASSIUM CHANNEL RELATED"/>
    <property type="match status" value="1"/>
</dbReference>
<dbReference type="InterPro" id="IPR011014">
    <property type="entry name" value="MscS_channel_TM-2"/>
</dbReference>